<gene>
    <name evidence="1" type="ORF">NC653_006265</name>
</gene>
<evidence type="ECO:0000313" key="1">
    <source>
        <dbReference type="EMBL" id="KAJ7007164.1"/>
    </source>
</evidence>
<sequence length="32" mass="3566">MNFTGLFYQSHGYAGMLLMDITDKSGQLGRRG</sequence>
<evidence type="ECO:0000313" key="2">
    <source>
        <dbReference type="Proteomes" id="UP001164929"/>
    </source>
</evidence>
<dbReference type="AlphaFoldDB" id="A0AAD6WE46"/>
<dbReference type="Proteomes" id="UP001164929">
    <property type="component" value="Chromosome 2"/>
</dbReference>
<accession>A0AAD6WE46</accession>
<reference evidence="1" key="1">
    <citation type="journal article" date="2023" name="Mol. Ecol. Resour.">
        <title>Chromosome-level genome assembly of a triploid poplar Populus alba 'Berolinensis'.</title>
        <authorList>
            <person name="Chen S."/>
            <person name="Yu Y."/>
            <person name="Wang X."/>
            <person name="Wang S."/>
            <person name="Zhang T."/>
            <person name="Zhou Y."/>
            <person name="He R."/>
            <person name="Meng N."/>
            <person name="Wang Y."/>
            <person name="Liu W."/>
            <person name="Liu Z."/>
            <person name="Liu J."/>
            <person name="Guo Q."/>
            <person name="Huang H."/>
            <person name="Sederoff R.R."/>
            <person name="Wang G."/>
            <person name="Qu G."/>
            <person name="Chen S."/>
        </authorList>
    </citation>
    <scope>NUCLEOTIDE SEQUENCE</scope>
    <source>
        <strain evidence="1">SC-2020</strain>
    </source>
</reference>
<proteinExistence type="predicted"/>
<protein>
    <submittedName>
        <fullName evidence="1">Uncharacterized protein</fullName>
    </submittedName>
</protein>
<organism evidence="1 2">
    <name type="scientific">Populus alba x Populus x berolinensis</name>
    <dbReference type="NCBI Taxonomy" id="444605"/>
    <lineage>
        <taxon>Eukaryota</taxon>
        <taxon>Viridiplantae</taxon>
        <taxon>Streptophyta</taxon>
        <taxon>Embryophyta</taxon>
        <taxon>Tracheophyta</taxon>
        <taxon>Spermatophyta</taxon>
        <taxon>Magnoliopsida</taxon>
        <taxon>eudicotyledons</taxon>
        <taxon>Gunneridae</taxon>
        <taxon>Pentapetalae</taxon>
        <taxon>rosids</taxon>
        <taxon>fabids</taxon>
        <taxon>Malpighiales</taxon>
        <taxon>Salicaceae</taxon>
        <taxon>Saliceae</taxon>
        <taxon>Populus</taxon>
    </lineage>
</organism>
<comment type="caution">
    <text evidence="1">The sequence shown here is derived from an EMBL/GenBank/DDBJ whole genome shotgun (WGS) entry which is preliminary data.</text>
</comment>
<name>A0AAD6WE46_9ROSI</name>
<dbReference type="EMBL" id="JAQIZT010000002">
    <property type="protein sequence ID" value="KAJ7007164.1"/>
    <property type="molecule type" value="Genomic_DNA"/>
</dbReference>
<keyword evidence="2" id="KW-1185">Reference proteome</keyword>